<protein>
    <submittedName>
        <fullName evidence="2">Hydrolase</fullName>
    </submittedName>
</protein>
<dbReference type="InterPro" id="IPR056937">
    <property type="entry name" value="YqbQ/XkdQ"/>
</dbReference>
<dbReference type="AlphaFoldDB" id="A0A3D2X8M7"/>
<name>A0A3D2X8M7_9FIRM</name>
<accession>A0A3D2X8M7</accession>
<sequence>MLSLAIANGDYLYYPAVQGGVSWDTERKSSPGVLKFNIVKSSLLKVEEGNAVLFREDEKDIFFGFIFSRSETKHDLIQITAYDQLRYLKNKDSYVYTNWSAGELIQKIVKDFSMNAGEITNTGVRLSRTESDTELFEMINNSLAETTLKTGEFYVLYDDFGKLCLKNKNQMLLDILIDVNTAGDYSFTTSIDENTYNSIKLTCEDQDSGKRSIYLKDDMENIKKWGVLQFTENVNNKNTMKERAEGLLKLYNTPKRTLQVKNCFGDNRVRAGTSVVVPLLDENGVISPHFMMVESAKHKYANDEHFMDLSLRGGIING</sequence>
<evidence type="ECO:0000313" key="3">
    <source>
        <dbReference type="Proteomes" id="UP000262969"/>
    </source>
</evidence>
<keyword evidence="2" id="KW-0378">Hydrolase</keyword>
<feature type="domain" description="YqbQ/XkdQ" evidence="1">
    <location>
        <begin position="21"/>
        <end position="312"/>
    </location>
</feature>
<evidence type="ECO:0000313" key="2">
    <source>
        <dbReference type="EMBL" id="HCL03500.1"/>
    </source>
</evidence>
<dbReference type="EMBL" id="DPVV01000465">
    <property type="protein sequence ID" value="HCL03500.1"/>
    <property type="molecule type" value="Genomic_DNA"/>
</dbReference>
<comment type="caution">
    <text evidence="2">The sequence shown here is derived from an EMBL/GenBank/DDBJ whole genome shotgun (WGS) entry which is preliminary data.</text>
</comment>
<dbReference type="Pfam" id="PF24032">
    <property type="entry name" value="YQBQ"/>
    <property type="match status" value="1"/>
</dbReference>
<organism evidence="2 3">
    <name type="scientific">Lachnoclostridium phytofermentans</name>
    <dbReference type="NCBI Taxonomy" id="66219"/>
    <lineage>
        <taxon>Bacteria</taxon>
        <taxon>Bacillati</taxon>
        <taxon>Bacillota</taxon>
        <taxon>Clostridia</taxon>
        <taxon>Lachnospirales</taxon>
        <taxon>Lachnospiraceae</taxon>
    </lineage>
</organism>
<reference evidence="2 3" key="1">
    <citation type="journal article" date="2018" name="Nat. Biotechnol.">
        <title>A standardized bacterial taxonomy based on genome phylogeny substantially revises the tree of life.</title>
        <authorList>
            <person name="Parks D.H."/>
            <person name="Chuvochina M."/>
            <person name="Waite D.W."/>
            <person name="Rinke C."/>
            <person name="Skarshewski A."/>
            <person name="Chaumeil P.A."/>
            <person name="Hugenholtz P."/>
        </authorList>
    </citation>
    <scope>NUCLEOTIDE SEQUENCE [LARGE SCALE GENOMIC DNA]</scope>
    <source>
        <strain evidence="2">UBA11728</strain>
    </source>
</reference>
<evidence type="ECO:0000259" key="1">
    <source>
        <dbReference type="Pfam" id="PF24032"/>
    </source>
</evidence>
<proteinExistence type="predicted"/>
<dbReference type="GO" id="GO:0016787">
    <property type="term" value="F:hydrolase activity"/>
    <property type="evidence" value="ECO:0007669"/>
    <property type="project" value="UniProtKB-KW"/>
</dbReference>
<gene>
    <name evidence="2" type="ORF">DHW61_14010</name>
</gene>
<dbReference type="Proteomes" id="UP000262969">
    <property type="component" value="Unassembled WGS sequence"/>
</dbReference>